<name>A0A418XJ76_9PSED</name>
<accession>A0A418XJ76</accession>
<dbReference type="SUPFAM" id="SSF63829">
    <property type="entry name" value="Calcium-dependent phosphotriesterase"/>
    <property type="match status" value="1"/>
</dbReference>
<dbReference type="EMBL" id="QYUR01000002">
    <property type="protein sequence ID" value="RJG12517.1"/>
    <property type="molecule type" value="Genomic_DNA"/>
</dbReference>
<organism evidence="1 2">
    <name type="scientific">Pseudomonas cavernicola</name>
    <dbReference type="NCBI Taxonomy" id="2320866"/>
    <lineage>
        <taxon>Bacteria</taxon>
        <taxon>Pseudomonadati</taxon>
        <taxon>Pseudomonadota</taxon>
        <taxon>Gammaproteobacteria</taxon>
        <taxon>Pseudomonadales</taxon>
        <taxon>Pseudomonadaceae</taxon>
        <taxon>Pseudomonas</taxon>
    </lineage>
</organism>
<sequence>MEQSVLLEPSAQPLSLCLLANLRLSAASALVCQGQSLWLVADDALCLQHYSLTGDWLAERALLPGELPEGAKLRKKLKADFEALLLLPDGALLALGSGSTKRRRRGCLIRTGAVRVIDLSPLYLKLAEHFQELNLEGAVVHDGQLLLAQRGNGVGGENALVFLDLQQALDDLDSGQLSAAALVRILPLQLPELDGVPLSLTDLSVDPAGRLYFSAAAEATDSSYLDGACVGSALGRFDQDFNIVQLARLEPRVKIEGLAFQADGRLLLVADADDPTIAAPLFALDGLGEQPASTQG</sequence>
<protein>
    <recommendedName>
        <fullName evidence="3">DUF3616 domain-containing protein</fullName>
    </recommendedName>
</protein>
<keyword evidence="2" id="KW-1185">Reference proteome</keyword>
<evidence type="ECO:0000313" key="1">
    <source>
        <dbReference type="EMBL" id="RJG12517.1"/>
    </source>
</evidence>
<proteinExistence type="predicted"/>
<dbReference type="OrthoDB" id="8357313at2"/>
<dbReference type="InterPro" id="IPR053851">
    <property type="entry name" value="DUF6929"/>
</dbReference>
<gene>
    <name evidence="1" type="ORF">D3879_04305</name>
</gene>
<evidence type="ECO:0008006" key="3">
    <source>
        <dbReference type="Google" id="ProtNLM"/>
    </source>
</evidence>
<comment type="caution">
    <text evidence="1">The sequence shown here is derived from an EMBL/GenBank/DDBJ whole genome shotgun (WGS) entry which is preliminary data.</text>
</comment>
<dbReference type="Pfam" id="PF22000">
    <property type="entry name" value="DUF6929"/>
    <property type="match status" value="1"/>
</dbReference>
<reference evidence="1 2" key="1">
    <citation type="submission" date="2018-09" db="EMBL/GenBank/DDBJ databases">
        <authorList>
            <person name="Zhu H."/>
        </authorList>
    </citation>
    <scope>NUCLEOTIDE SEQUENCE [LARGE SCALE GENOMIC DNA]</scope>
    <source>
        <strain evidence="1 2">K1S02-6</strain>
    </source>
</reference>
<dbReference type="AlphaFoldDB" id="A0A418XJ76"/>
<dbReference type="Proteomes" id="UP000284021">
    <property type="component" value="Unassembled WGS sequence"/>
</dbReference>
<dbReference type="RefSeq" id="WP_119952843.1">
    <property type="nucleotide sequence ID" value="NZ_QYUR01000002.1"/>
</dbReference>
<evidence type="ECO:0000313" key="2">
    <source>
        <dbReference type="Proteomes" id="UP000284021"/>
    </source>
</evidence>